<dbReference type="SUPFAM" id="SSF52172">
    <property type="entry name" value="CheY-like"/>
    <property type="match status" value="1"/>
</dbReference>
<accession>A0A523RQY7</accession>
<keyword evidence="3 6" id="KW-0597">Phosphoprotein</keyword>
<evidence type="ECO:0000256" key="2">
    <source>
        <dbReference type="ARBA" id="ARBA00012438"/>
    </source>
</evidence>
<dbReference type="PANTHER" id="PTHR43547">
    <property type="entry name" value="TWO-COMPONENT HISTIDINE KINASE"/>
    <property type="match status" value="1"/>
</dbReference>
<evidence type="ECO:0000256" key="7">
    <source>
        <dbReference type="SAM" id="Phobius"/>
    </source>
</evidence>
<feature type="transmembrane region" description="Helical" evidence="7">
    <location>
        <begin position="182"/>
        <end position="200"/>
    </location>
</feature>
<dbReference type="Gene3D" id="3.30.565.10">
    <property type="entry name" value="Histidine kinase-like ATPase, C-terminal domain"/>
    <property type="match status" value="1"/>
</dbReference>
<feature type="transmembrane region" description="Helical" evidence="7">
    <location>
        <begin position="125"/>
        <end position="144"/>
    </location>
</feature>
<reference evidence="10 11" key="1">
    <citation type="submission" date="2019-03" db="EMBL/GenBank/DDBJ databases">
        <title>Metabolic potential of uncultured bacteria and archaea associated with petroleum seepage in deep-sea sediments.</title>
        <authorList>
            <person name="Dong X."/>
            <person name="Hubert C."/>
        </authorList>
    </citation>
    <scope>NUCLEOTIDE SEQUENCE [LARGE SCALE GENOMIC DNA]</scope>
    <source>
        <strain evidence="10">E44_bin7</strain>
    </source>
</reference>
<proteinExistence type="predicted"/>
<feature type="non-terminal residue" evidence="10">
    <location>
        <position position="1"/>
    </location>
</feature>
<feature type="transmembrane region" description="Helical" evidence="7">
    <location>
        <begin position="23"/>
        <end position="42"/>
    </location>
</feature>
<name>A0A523RQY7_UNCAE</name>
<dbReference type="Gene3D" id="3.40.50.2300">
    <property type="match status" value="1"/>
</dbReference>
<dbReference type="Gene3D" id="3.30.450.40">
    <property type="match status" value="1"/>
</dbReference>
<dbReference type="EC" id="2.7.13.3" evidence="2"/>
<dbReference type="InterPro" id="IPR003661">
    <property type="entry name" value="HisK_dim/P_dom"/>
</dbReference>
<dbReference type="GO" id="GO:0000155">
    <property type="term" value="F:phosphorelay sensor kinase activity"/>
    <property type="evidence" value="ECO:0007669"/>
    <property type="project" value="InterPro"/>
</dbReference>
<dbReference type="CDD" id="cd00082">
    <property type="entry name" value="HisKA"/>
    <property type="match status" value="1"/>
</dbReference>
<dbReference type="EMBL" id="SOKJ01000374">
    <property type="protein sequence ID" value="TET08178.1"/>
    <property type="molecule type" value="Genomic_DNA"/>
</dbReference>
<keyword evidence="7" id="KW-1133">Transmembrane helix</keyword>
<feature type="modified residue" description="4-aspartylphosphate" evidence="6">
    <location>
        <position position="683"/>
    </location>
</feature>
<dbReference type="Gene3D" id="1.10.287.130">
    <property type="match status" value="1"/>
</dbReference>
<dbReference type="SMART" id="SM00065">
    <property type="entry name" value="GAF"/>
    <property type="match status" value="1"/>
</dbReference>
<dbReference type="Pfam" id="PF02518">
    <property type="entry name" value="HATPase_c"/>
    <property type="match status" value="1"/>
</dbReference>
<dbReference type="InterPro" id="IPR036890">
    <property type="entry name" value="HATPase_C_sf"/>
</dbReference>
<protein>
    <recommendedName>
        <fullName evidence="2">histidine kinase</fullName>
        <ecNumber evidence="2">2.7.13.3</ecNumber>
    </recommendedName>
</protein>
<dbReference type="InterPro" id="IPR011006">
    <property type="entry name" value="CheY-like_superfamily"/>
</dbReference>
<evidence type="ECO:0000313" key="11">
    <source>
        <dbReference type="Proteomes" id="UP000316360"/>
    </source>
</evidence>
<keyword evidence="7" id="KW-0812">Transmembrane</keyword>
<feature type="transmembrane region" description="Helical" evidence="7">
    <location>
        <begin position="156"/>
        <end position="176"/>
    </location>
</feature>
<dbReference type="Pfam" id="PF00072">
    <property type="entry name" value="Response_reg"/>
    <property type="match status" value="1"/>
</dbReference>
<feature type="domain" description="Histidine kinase" evidence="8">
    <location>
        <begin position="399"/>
        <end position="615"/>
    </location>
</feature>
<gene>
    <name evidence="10" type="ORF">E3J84_06495</name>
</gene>
<sequence>AFAMPIIFYSFVRSFLEIKEQKVWLYLGIVLYISVFIANVMGYVVKEAYISEGIFYYEIGIAALFAVMGGFLFIGLATFNLIQSYRKKKDSFHQNRLKYFLIGVLIMAAGTSTNFTKLGRYPLDILINTLNAFLIAYVILRYKLLDINIVIRKGSVYFALSAIIASVYLFMIFTFARALQGVVGISVVAILIAIGIALLFQPLRERLQRWVDRLFFRERLDYYQILKKFAQGIVTILDFNELIYSTMSTFSKTMQTDKVAILLINEEGQLYSRASLGLDVYSFRLKKDNPLLTWMREKKEILTKYDIDLLPELKGLGKSEAKELERLKAELFIPLITRDKLIGVITLGEKLSEKGYSEEEQTLLSTAASQASVAFENARLYEELVRSERLRALGEMAGGVAHHFNNLLAVIVGNTQLLSQRIEKMELNEIKRKLKIIEASAFDGAETVKRIQEFSRVKADKRFTRVDLKKIVEDAVEITRSRWKDEAQKKGITITLTTSLDELPPVFGNASELREVITNIIINAIDAMPEGGRIAIKTKKDEDQACILVTDTGPGISEEVKRKIFDPYFTTKGPQSDGLGMSVSHGTITRHEGEIEIHSEEKKGTTITVKLPIPQTEAEKKKKAVIPEGIKKATILVVDDEDTVREALEDMLAAGGHRVISSSSAKEGIELFKKEKVDLVFTDLGMPEIPGWQLAKLIKEIEPRTPVIMITGWGIQVTKEEIKESSVDFFIAKPFREKELLEIMAEAMKLREKGDSK</sequence>
<dbReference type="PROSITE" id="PS50110">
    <property type="entry name" value="RESPONSE_REGULATORY"/>
    <property type="match status" value="1"/>
</dbReference>
<dbReference type="SMART" id="SM00387">
    <property type="entry name" value="HATPase_c"/>
    <property type="match status" value="1"/>
</dbReference>
<feature type="transmembrane region" description="Helical" evidence="7">
    <location>
        <begin position="99"/>
        <end position="119"/>
    </location>
</feature>
<dbReference type="SUPFAM" id="SSF47384">
    <property type="entry name" value="Homodimeric domain of signal transducing histidine kinase"/>
    <property type="match status" value="1"/>
</dbReference>
<dbReference type="SMART" id="SM00448">
    <property type="entry name" value="REC"/>
    <property type="match status" value="1"/>
</dbReference>
<comment type="caution">
    <text evidence="10">The sequence shown here is derived from an EMBL/GenBank/DDBJ whole genome shotgun (WGS) entry which is preliminary data.</text>
</comment>
<dbReference type="PANTHER" id="PTHR43547:SF2">
    <property type="entry name" value="HYBRID SIGNAL TRANSDUCTION HISTIDINE KINASE C"/>
    <property type="match status" value="1"/>
</dbReference>
<evidence type="ECO:0000256" key="4">
    <source>
        <dbReference type="ARBA" id="ARBA00022679"/>
    </source>
</evidence>
<dbReference type="SUPFAM" id="SSF55781">
    <property type="entry name" value="GAF domain-like"/>
    <property type="match status" value="1"/>
</dbReference>
<evidence type="ECO:0000259" key="8">
    <source>
        <dbReference type="PROSITE" id="PS50109"/>
    </source>
</evidence>
<keyword evidence="5" id="KW-0418">Kinase</keyword>
<comment type="catalytic activity">
    <reaction evidence="1">
        <text>ATP + protein L-histidine = ADP + protein N-phospho-L-histidine.</text>
        <dbReference type="EC" id="2.7.13.3"/>
    </reaction>
</comment>
<keyword evidence="7" id="KW-0472">Membrane</keyword>
<evidence type="ECO:0000259" key="9">
    <source>
        <dbReference type="PROSITE" id="PS50110"/>
    </source>
</evidence>
<dbReference type="InterPro" id="IPR029016">
    <property type="entry name" value="GAF-like_dom_sf"/>
</dbReference>
<keyword evidence="4" id="KW-0808">Transferase</keyword>
<dbReference type="InterPro" id="IPR005467">
    <property type="entry name" value="His_kinase_dom"/>
</dbReference>
<evidence type="ECO:0000256" key="3">
    <source>
        <dbReference type="ARBA" id="ARBA00022553"/>
    </source>
</evidence>
<dbReference type="PRINTS" id="PR00344">
    <property type="entry name" value="BCTRLSENSOR"/>
</dbReference>
<evidence type="ECO:0000313" key="10">
    <source>
        <dbReference type="EMBL" id="TET08178.1"/>
    </source>
</evidence>
<dbReference type="SMART" id="SM00388">
    <property type="entry name" value="HisKA"/>
    <property type="match status" value="1"/>
</dbReference>
<dbReference type="InterPro" id="IPR003018">
    <property type="entry name" value="GAF"/>
</dbReference>
<feature type="transmembrane region" description="Helical" evidence="7">
    <location>
        <begin position="54"/>
        <end position="79"/>
    </location>
</feature>
<dbReference type="AlphaFoldDB" id="A0A523RQY7"/>
<dbReference type="InterPro" id="IPR036097">
    <property type="entry name" value="HisK_dim/P_sf"/>
</dbReference>
<dbReference type="InterPro" id="IPR003594">
    <property type="entry name" value="HATPase_dom"/>
</dbReference>
<dbReference type="InterPro" id="IPR001789">
    <property type="entry name" value="Sig_transdc_resp-reg_receiver"/>
</dbReference>
<organism evidence="10 11">
    <name type="scientific">Aerophobetes bacterium</name>
    <dbReference type="NCBI Taxonomy" id="2030807"/>
    <lineage>
        <taxon>Bacteria</taxon>
        <taxon>Candidatus Aerophobota</taxon>
    </lineage>
</organism>
<evidence type="ECO:0000256" key="6">
    <source>
        <dbReference type="PROSITE-ProRule" id="PRU00169"/>
    </source>
</evidence>
<evidence type="ECO:0000256" key="5">
    <source>
        <dbReference type="ARBA" id="ARBA00022777"/>
    </source>
</evidence>
<evidence type="ECO:0000256" key="1">
    <source>
        <dbReference type="ARBA" id="ARBA00000085"/>
    </source>
</evidence>
<dbReference type="InterPro" id="IPR004358">
    <property type="entry name" value="Sig_transdc_His_kin-like_C"/>
</dbReference>
<dbReference type="Pfam" id="PF13185">
    <property type="entry name" value="GAF_2"/>
    <property type="match status" value="1"/>
</dbReference>
<dbReference type="CDD" id="cd00156">
    <property type="entry name" value="REC"/>
    <property type="match status" value="1"/>
</dbReference>
<dbReference type="Proteomes" id="UP000316360">
    <property type="component" value="Unassembled WGS sequence"/>
</dbReference>
<dbReference type="PROSITE" id="PS50109">
    <property type="entry name" value="HIS_KIN"/>
    <property type="match status" value="1"/>
</dbReference>
<feature type="domain" description="Response regulatory" evidence="9">
    <location>
        <begin position="634"/>
        <end position="748"/>
    </location>
</feature>
<dbReference type="SUPFAM" id="SSF55874">
    <property type="entry name" value="ATPase domain of HSP90 chaperone/DNA topoisomerase II/histidine kinase"/>
    <property type="match status" value="1"/>
</dbReference>